<sequence>MALIRAFDVIVAQDKTQMRLRIVNFGIQTGMTSCNFTMQTRPVRTNSGREIIAVPGVEHLRRRVFAYL</sequence>
<evidence type="ECO:0000313" key="2">
    <source>
        <dbReference type="Proteomes" id="UP000821845"/>
    </source>
</evidence>
<organism evidence="1 2">
    <name type="scientific">Hyalomma asiaticum</name>
    <name type="common">Tick</name>
    <dbReference type="NCBI Taxonomy" id="266040"/>
    <lineage>
        <taxon>Eukaryota</taxon>
        <taxon>Metazoa</taxon>
        <taxon>Ecdysozoa</taxon>
        <taxon>Arthropoda</taxon>
        <taxon>Chelicerata</taxon>
        <taxon>Arachnida</taxon>
        <taxon>Acari</taxon>
        <taxon>Parasitiformes</taxon>
        <taxon>Ixodida</taxon>
        <taxon>Ixodoidea</taxon>
        <taxon>Ixodidae</taxon>
        <taxon>Hyalomminae</taxon>
        <taxon>Hyalomma</taxon>
    </lineage>
</organism>
<dbReference type="Proteomes" id="UP000821845">
    <property type="component" value="Chromosome 1"/>
</dbReference>
<protein>
    <submittedName>
        <fullName evidence="1">Uncharacterized protein</fullName>
    </submittedName>
</protein>
<gene>
    <name evidence="1" type="ORF">HPB50_007120</name>
</gene>
<dbReference type="EMBL" id="CM023481">
    <property type="protein sequence ID" value="KAH6945076.1"/>
    <property type="molecule type" value="Genomic_DNA"/>
</dbReference>
<comment type="caution">
    <text evidence="1">The sequence shown here is derived from an EMBL/GenBank/DDBJ whole genome shotgun (WGS) entry which is preliminary data.</text>
</comment>
<accession>A0ACB7TD56</accession>
<evidence type="ECO:0000313" key="1">
    <source>
        <dbReference type="EMBL" id="KAH6945076.1"/>
    </source>
</evidence>
<keyword evidence="2" id="KW-1185">Reference proteome</keyword>
<proteinExistence type="predicted"/>
<reference evidence="1" key="1">
    <citation type="submission" date="2020-05" db="EMBL/GenBank/DDBJ databases">
        <title>Large-scale comparative analyses of tick genomes elucidate their genetic diversity and vector capacities.</title>
        <authorList>
            <person name="Jia N."/>
            <person name="Wang J."/>
            <person name="Shi W."/>
            <person name="Du L."/>
            <person name="Sun Y."/>
            <person name="Zhan W."/>
            <person name="Jiang J."/>
            <person name="Wang Q."/>
            <person name="Zhang B."/>
            <person name="Ji P."/>
            <person name="Sakyi L.B."/>
            <person name="Cui X."/>
            <person name="Yuan T."/>
            <person name="Jiang B."/>
            <person name="Yang W."/>
            <person name="Lam T.T.-Y."/>
            <person name="Chang Q."/>
            <person name="Ding S."/>
            <person name="Wang X."/>
            <person name="Zhu J."/>
            <person name="Ruan X."/>
            <person name="Zhao L."/>
            <person name="Wei J."/>
            <person name="Que T."/>
            <person name="Du C."/>
            <person name="Cheng J."/>
            <person name="Dai P."/>
            <person name="Han X."/>
            <person name="Huang E."/>
            <person name="Gao Y."/>
            <person name="Liu J."/>
            <person name="Shao H."/>
            <person name="Ye R."/>
            <person name="Li L."/>
            <person name="Wei W."/>
            <person name="Wang X."/>
            <person name="Wang C."/>
            <person name="Yang T."/>
            <person name="Huo Q."/>
            <person name="Li W."/>
            <person name="Guo W."/>
            <person name="Chen H."/>
            <person name="Zhou L."/>
            <person name="Ni X."/>
            <person name="Tian J."/>
            <person name="Zhou Y."/>
            <person name="Sheng Y."/>
            <person name="Liu T."/>
            <person name="Pan Y."/>
            <person name="Xia L."/>
            <person name="Li J."/>
            <person name="Zhao F."/>
            <person name="Cao W."/>
        </authorList>
    </citation>
    <scope>NUCLEOTIDE SEQUENCE</scope>
    <source>
        <strain evidence="1">Hyas-2018</strain>
    </source>
</reference>
<name>A0ACB7TD56_HYAAI</name>